<sequence>MEDDGAMHSDSSIRRPTIGTHASGLLTIMVATLSSAACAQSKPRDEPTMVVCAGGRNFQMEARGKMARIFLDGRELRLTQRASSLGQQYRSSDAALIIDGDYVAFVLNDDLAYEDCHIRALD</sequence>
<name>A0A7W6LX44_9SPHN</name>
<dbReference type="RefSeq" id="WP_188084590.1">
    <property type="nucleotide sequence ID" value="NZ_JACIEU010000062.1"/>
</dbReference>
<evidence type="ECO:0000313" key="1">
    <source>
        <dbReference type="EMBL" id="MBB4151986.1"/>
    </source>
</evidence>
<gene>
    <name evidence="1" type="ORF">GGQ90_005800</name>
</gene>
<proteinExistence type="predicted"/>
<reference evidence="1 2" key="1">
    <citation type="submission" date="2020-08" db="EMBL/GenBank/DDBJ databases">
        <title>Genomic Encyclopedia of Type Strains, Phase IV (KMG-IV): sequencing the most valuable type-strain genomes for metagenomic binning, comparative biology and taxonomic classification.</title>
        <authorList>
            <person name="Goeker M."/>
        </authorList>
    </citation>
    <scope>NUCLEOTIDE SEQUENCE [LARGE SCALE GENOMIC DNA]</scope>
    <source>
        <strain evidence="1 2">DSM 19371</strain>
    </source>
</reference>
<dbReference type="Proteomes" id="UP000590524">
    <property type="component" value="Unassembled WGS sequence"/>
</dbReference>
<evidence type="ECO:0000313" key="2">
    <source>
        <dbReference type="Proteomes" id="UP000590524"/>
    </source>
</evidence>
<evidence type="ECO:0008006" key="3">
    <source>
        <dbReference type="Google" id="ProtNLM"/>
    </source>
</evidence>
<protein>
    <recommendedName>
        <fullName evidence="3">C-type lysozyme inhibitor domain-containing protein</fullName>
    </recommendedName>
</protein>
<keyword evidence="2" id="KW-1185">Reference proteome</keyword>
<dbReference type="AlphaFoldDB" id="A0A7W6LX44"/>
<dbReference type="EMBL" id="JACIEU010000062">
    <property type="protein sequence ID" value="MBB4151986.1"/>
    <property type="molecule type" value="Genomic_DNA"/>
</dbReference>
<accession>A0A7W6LX44</accession>
<comment type="caution">
    <text evidence="1">The sequence shown here is derived from an EMBL/GenBank/DDBJ whole genome shotgun (WGS) entry which is preliminary data.</text>
</comment>
<organism evidence="1 2">
    <name type="scientific">Sphingobium scionense</name>
    <dbReference type="NCBI Taxonomy" id="1404341"/>
    <lineage>
        <taxon>Bacteria</taxon>
        <taxon>Pseudomonadati</taxon>
        <taxon>Pseudomonadota</taxon>
        <taxon>Alphaproteobacteria</taxon>
        <taxon>Sphingomonadales</taxon>
        <taxon>Sphingomonadaceae</taxon>
        <taxon>Sphingobium</taxon>
    </lineage>
</organism>